<evidence type="ECO:0000259" key="3">
    <source>
        <dbReference type="Pfam" id="PF02517"/>
    </source>
</evidence>
<feature type="domain" description="CAAX prenyl protease 2/Lysostaphin resistance protein A-like" evidence="3">
    <location>
        <begin position="162"/>
        <end position="253"/>
    </location>
</feature>
<protein>
    <submittedName>
        <fullName evidence="4">Membrane protease YdiL (CAAX protease family)</fullName>
    </submittedName>
</protein>
<comment type="caution">
    <text evidence="4">The sequence shown here is derived from an EMBL/GenBank/DDBJ whole genome shotgun (WGS) entry which is preliminary data.</text>
</comment>
<evidence type="ECO:0000313" key="4">
    <source>
        <dbReference type="EMBL" id="MET4580568.1"/>
    </source>
</evidence>
<feature type="transmembrane region" description="Helical" evidence="2">
    <location>
        <begin position="80"/>
        <end position="102"/>
    </location>
</feature>
<keyword evidence="4" id="KW-0378">Hydrolase</keyword>
<dbReference type="Pfam" id="PF02517">
    <property type="entry name" value="Rce1-like"/>
    <property type="match status" value="1"/>
</dbReference>
<keyword evidence="5" id="KW-1185">Reference proteome</keyword>
<organism evidence="4 5">
    <name type="scientific">Conyzicola nivalis</name>
    <dbReference type="NCBI Taxonomy" id="1477021"/>
    <lineage>
        <taxon>Bacteria</taxon>
        <taxon>Bacillati</taxon>
        <taxon>Actinomycetota</taxon>
        <taxon>Actinomycetes</taxon>
        <taxon>Micrococcales</taxon>
        <taxon>Microbacteriaceae</taxon>
        <taxon>Conyzicola</taxon>
    </lineage>
</organism>
<dbReference type="Proteomes" id="UP001549257">
    <property type="component" value="Unassembled WGS sequence"/>
</dbReference>
<feature type="transmembrane region" description="Helical" evidence="2">
    <location>
        <begin position="32"/>
        <end position="52"/>
    </location>
</feature>
<keyword evidence="2" id="KW-1133">Transmembrane helix</keyword>
<dbReference type="EMBL" id="JBEPSJ010000001">
    <property type="protein sequence ID" value="MET4580568.1"/>
    <property type="molecule type" value="Genomic_DNA"/>
</dbReference>
<evidence type="ECO:0000313" key="5">
    <source>
        <dbReference type="Proteomes" id="UP001549257"/>
    </source>
</evidence>
<keyword evidence="4" id="KW-0645">Protease</keyword>
<feature type="region of interest" description="Disordered" evidence="1">
    <location>
        <begin position="1"/>
        <end position="24"/>
    </location>
</feature>
<name>A0ABV2QHN9_9MICO</name>
<sequence length="274" mass="29265">MSDATSRSRPGVTGDLGPGEPLPSRGRMRAEVAIVLGLSLGASAVYSIVSIVNRLTRTEALADQKATLNNSLSERPAFDLVYQVLGVVFDLMPVALVVFLLWRSAAPRLGRLGIDATRPWHDGLGGVALAAAIGIPGIGVYLGGRALGISVDVVPTNLDAYWWTVPVLLLSAMRAALTEEVIVVGYLFARLGDLGWGRWKIIVGSALLRGSYHLYQGFGAFIGNVAMGIVFGWLYTRFGRLVPLIVAHFLLDAAIFIGYPWAAATFPMLFGPSV</sequence>
<keyword evidence="2" id="KW-0472">Membrane</keyword>
<dbReference type="GO" id="GO:0008233">
    <property type="term" value="F:peptidase activity"/>
    <property type="evidence" value="ECO:0007669"/>
    <property type="project" value="UniProtKB-KW"/>
</dbReference>
<accession>A0ABV2QHN9</accession>
<feature type="transmembrane region" description="Helical" evidence="2">
    <location>
        <begin position="123"/>
        <end position="142"/>
    </location>
</feature>
<dbReference type="GO" id="GO:0006508">
    <property type="term" value="P:proteolysis"/>
    <property type="evidence" value="ECO:0007669"/>
    <property type="project" value="UniProtKB-KW"/>
</dbReference>
<reference evidence="4 5" key="1">
    <citation type="submission" date="2024-06" db="EMBL/GenBank/DDBJ databases">
        <title>Sorghum-associated microbial communities from plants grown in Nebraska, USA.</title>
        <authorList>
            <person name="Schachtman D."/>
        </authorList>
    </citation>
    <scope>NUCLEOTIDE SEQUENCE [LARGE SCALE GENOMIC DNA]</scope>
    <source>
        <strain evidence="4 5">2857</strain>
    </source>
</reference>
<keyword evidence="2" id="KW-0812">Transmembrane</keyword>
<evidence type="ECO:0000256" key="2">
    <source>
        <dbReference type="SAM" id="Phobius"/>
    </source>
</evidence>
<dbReference type="InterPro" id="IPR003675">
    <property type="entry name" value="Rce1/LyrA-like_dom"/>
</dbReference>
<evidence type="ECO:0000256" key="1">
    <source>
        <dbReference type="SAM" id="MobiDB-lite"/>
    </source>
</evidence>
<gene>
    <name evidence="4" type="ORF">ABIE21_000058</name>
</gene>
<proteinExistence type="predicted"/>
<feature type="transmembrane region" description="Helical" evidence="2">
    <location>
        <begin position="212"/>
        <end position="235"/>
    </location>
</feature>
<feature type="transmembrane region" description="Helical" evidence="2">
    <location>
        <begin position="241"/>
        <end position="262"/>
    </location>
</feature>